<name>A0A6A6ZMA6_9PLEO</name>
<dbReference type="Pfam" id="PF24864">
    <property type="entry name" value="DUF7730"/>
    <property type="match status" value="1"/>
</dbReference>
<evidence type="ECO:0000313" key="3">
    <source>
        <dbReference type="Proteomes" id="UP000799424"/>
    </source>
</evidence>
<dbReference type="Proteomes" id="UP000799424">
    <property type="component" value="Unassembled WGS sequence"/>
</dbReference>
<reference evidence="2" key="1">
    <citation type="journal article" date="2020" name="Stud. Mycol.">
        <title>101 Dothideomycetes genomes: a test case for predicting lifestyles and emergence of pathogens.</title>
        <authorList>
            <person name="Haridas S."/>
            <person name="Albert R."/>
            <person name="Binder M."/>
            <person name="Bloem J."/>
            <person name="Labutti K."/>
            <person name="Salamov A."/>
            <person name="Andreopoulos B."/>
            <person name="Baker S."/>
            <person name="Barry K."/>
            <person name="Bills G."/>
            <person name="Bluhm B."/>
            <person name="Cannon C."/>
            <person name="Castanera R."/>
            <person name="Culley D."/>
            <person name="Daum C."/>
            <person name="Ezra D."/>
            <person name="Gonzalez J."/>
            <person name="Henrissat B."/>
            <person name="Kuo A."/>
            <person name="Liang C."/>
            <person name="Lipzen A."/>
            <person name="Lutzoni F."/>
            <person name="Magnuson J."/>
            <person name="Mondo S."/>
            <person name="Nolan M."/>
            <person name="Ohm R."/>
            <person name="Pangilinan J."/>
            <person name="Park H.-J."/>
            <person name="Ramirez L."/>
            <person name="Alfaro M."/>
            <person name="Sun H."/>
            <person name="Tritt A."/>
            <person name="Yoshinaga Y."/>
            <person name="Zwiers L.-H."/>
            <person name="Turgeon B."/>
            <person name="Goodwin S."/>
            <person name="Spatafora J."/>
            <person name="Crous P."/>
            <person name="Grigoriev I."/>
        </authorList>
    </citation>
    <scope>NUCLEOTIDE SEQUENCE</scope>
    <source>
        <strain evidence="2">CBS 113818</strain>
    </source>
</reference>
<evidence type="ECO:0000259" key="1">
    <source>
        <dbReference type="Pfam" id="PF24864"/>
    </source>
</evidence>
<dbReference type="PANTHER" id="PTHR38790:SF9">
    <property type="entry name" value="F-BOX DOMAIN-CONTAINING PROTEIN"/>
    <property type="match status" value="1"/>
</dbReference>
<dbReference type="EMBL" id="MU006235">
    <property type="protein sequence ID" value="KAF2822046.1"/>
    <property type="molecule type" value="Genomic_DNA"/>
</dbReference>
<gene>
    <name evidence="2" type="ORF">CC86DRAFT_301580</name>
</gene>
<organism evidence="2 3">
    <name type="scientific">Ophiobolus disseminans</name>
    <dbReference type="NCBI Taxonomy" id="1469910"/>
    <lineage>
        <taxon>Eukaryota</taxon>
        <taxon>Fungi</taxon>
        <taxon>Dikarya</taxon>
        <taxon>Ascomycota</taxon>
        <taxon>Pezizomycotina</taxon>
        <taxon>Dothideomycetes</taxon>
        <taxon>Pleosporomycetidae</taxon>
        <taxon>Pleosporales</taxon>
        <taxon>Pleosporineae</taxon>
        <taxon>Phaeosphaeriaceae</taxon>
        <taxon>Ophiobolus</taxon>
    </lineage>
</organism>
<keyword evidence="3" id="KW-1185">Reference proteome</keyword>
<feature type="domain" description="DUF7730" evidence="1">
    <location>
        <begin position="1"/>
        <end position="214"/>
    </location>
</feature>
<dbReference type="InterPro" id="IPR056632">
    <property type="entry name" value="DUF7730"/>
</dbReference>
<accession>A0A6A6ZMA6</accession>
<proteinExistence type="predicted"/>
<evidence type="ECO:0000313" key="2">
    <source>
        <dbReference type="EMBL" id="KAF2822046.1"/>
    </source>
</evidence>
<dbReference type="OrthoDB" id="4757095at2759"/>
<dbReference type="PANTHER" id="PTHR38790">
    <property type="entry name" value="2EXR DOMAIN-CONTAINING PROTEIN-RELATED"/>
    <property type="match status" value="1"/>
</dbReference>
<dbReference type="AlphaFoldDB" id="A0A6A6ZMA6"/>
<protein>
    <recommendedName>
        <fullName evidence="1">DUF7730 domain-containing protein</fullName>
    </recommendedName>
</protein>
<sequence length="225" mass="26386">MTKLPLEVRRMIYERALGGVTIHLQSEKGRPRAKQCPREECTCFYFDPISEKSLSFGLGLLRTCRLVYDEAIEFLYSANTFSLTTEGDELTTVNYLSHYFLPQRLSQIRDLRFHWFLDIAPFVFMLDWLSPSMEPWLRSWDSLSRMTGLRKLHVVLEYRLLSFDEGYKKMWKEKEVELLAAVKTVTAPRHFVVVLPNRRCTTDLDVGPSRCVFRSSEEQQSPDMP</sequence>